<evidence type="ECO:0000313" key="2">
    <source>
        <dbReference type="Proteomes" id="UP000437736"/>
    </source>
</evidence>
<organism evidence="1 2">
    <name type="scientific">Acidiferrimicrobium australe</name>
    <dbReference type="NCBI Taxonomy" id="2664430"/>
    <lineage>
        <taxon>Bacteria</taxon>
        <taxon>Bacillati</taxon>
        <taxon>Actinomycetota</taxon>
        <taxon>Acidimicrobiia</taxon>
        <taxon>Acidimicrobiales</taxon>
        <taxon>Acidimicrobiaceae</taxon>
        <taxon>Acidiferrimicrobium</taxon>
    </lineage>
</organism>
<dbReference type="Proteomes" id="UP000437736">
    <property type="component" value="Unassembled WGS sequence"/>
</dbReference>
<name>A0ABW9QT12_9ACTN</name>
<comment type="caution">
    <text evidence="1">The sequence shown here is derived from an EMBL/GenBank/DDBJ whole genome shotgun (WGS) entry which is preliminary data.</text>
</comment>
<proteinExistence type="predicted"/>
<dbReference type="EMBL" id="WJHE01000348">
    <property type="protein sequence ID" value="MST32638.1"/>
    <property type="molecule type" value="Genomic_DNA"/>
</dbReference>
<gene>
    <name evidence="1" type="ORF">GHK86_07880</name>
</gene>
<sequence length="84" mass="9829">MILPTQKWVRGRRRRLTVAAVRNPTVSIPEELDDAIRAEAYRTGRSRHEVLVTWLRETWPEHVRDQLRADLTTDLDADVESHEA</sequence>
<reference evidence="1 2" key="1">
    <citation type="submission" date="2019-11" db="EMBL/GenBank/DDBJ databases">
        <title>Acidiferrimicrobium australis gen. nov., sp. nov., an acidophilic and obligately heterotrophic, member of the Actinobacteria that catalyses dissimilatory oxido- reduction of iron isolated from metal-rich acidic water in Chile.</title>
        <authorList>
            <person name="Gonzalez D."/>
            <person name="Huber K."/>
            <person name="Hedrich S."/>
            <person name="Rojas-Villalobos C."/>
            <person name="Quatrini R."/>
            <person name="Dinamarca M.A."/>
            <person name="Schwarz A."/>
            <person name="Canales C."/>
            <person name="Nancucheo I."/>
        </authorList>
    </citation>
    <scope>NUCLEOTIDE SEQUENCE [LARGE SCALE GENOMIC DNA]</scope>
    <source>
        <strain evidence="1 2">USS-CCA1</strain>
    </source>
</reference>
<keyword evidence="2" id="KW-1185">Reference proteome</keyword>
<evidence type="ECO:0000313" key="1">
    <source>
        <dbReference type="EMBL" id="MST32638.1"/>
    </source>
</evidence>
<protein>
    <submittedName>
        <fullName evidence="1">Ribbon-helix-helix protein, CopG family</fullName>
    </submittedName>
</protein>
<accession>A0ABW9QT12</accession>